<protein>
    <submittedName>
        <fullName evidence="1">6741_t:CDS:1</fullName>
    </submittedName>
</protein>
<gene>
    <name evidence="1" type="ORF">ACOLOM_LOCUS7743</name>
</gene>
<accession>A0ACA9NCZ5</accession>
<dbReference type="Proteomes" id="UP000789525">
    <property type="component" value="Unassembled WGS sequence"/>
</dbReference>
<evidence type="ECO:0000313" key="2">
    <source>
        <dbReference type="Proteomes" id="UP000789525"/>
    </source>
</evidence>
<dbReference type="EMBL" id="CAJVPT010018472">
    <property type="protein sequence ID" value="CAG8634446.1"/>
    <property type="molecule type" value="Genomic_DNA"/>
</dbReference>
<evidence type="ECO:0000313" key="1">
    <source>
        <dbReference type="EMBL" id="CAG8634446.1"/>
    </source>
</evidence>
<sequence length="435" mass="50424">MFKILRAFQSRYLKARHEKRRSLPTLPYEIWLMILKMALSSNIIVEMDFEPLQIEAGFAFISNQALSSQQGAQKLALDIRKILRLVCRSWNQAVDSIKLNERWVVDHKYDDGEDSLPIDTRQCARLNVQCLVYPNSSLIRIHWTHPVPTVSLRIFAKAFVTSAYAMSLRDIVSFPEDIKALELHLGALKAEKVILTDLQTMSPRLTTLCLTLSRVELLQMPLEIPTLVTLFLSIPYYDSRDCSPTPRWTFPALRNLSLFRDVDEGLTLMMQDTNPSFAALLKDHFSQIESLLIHPMTRQIFYEDSSLCWIHMPKLRVLAVNTALIDFQYFGEPLPKSNLHILKSESVREIIQFHVDVIENEKIVTGLSKYILACNQLEGITLVDASDELIRELKRGTRTKEVKKLMHLCNNWRINLWEQHKDSLSERILIRDLHR</sequence>
<organism evidence="1 2">
    <name type="scientific">Acaulospora colombiana</name>
    <dbReference type="NCBI Taxonomy" id="27376"/>
    <lineage>
        <taxon>Eukaryota</taxon>
        <taxon>Fungi</taxon>
        <taxon>Fungi incertae sedis</taxon>
        <taxon>Mucoromycota</taxon>
        <taxon>Glomeromycotina</taxon>
        <taxon>Glomeromycetes</taxon>
        <taxon>Diversisporales</taxon>
        <taxon>Acaulosporaceae</taxon>
        <taxon>Acaulospora</taxon>
    </lineage>
</organism>
<keyword evidence="2" id="KW-1185">Reference proteome</keyword>
<name>A0ACA9NCZ5_9GLOM</name>
<reference evidence="1" key="1">
    <citation type="submission" date="2021-06" db="EMBL/GenBank/DDBJ databases">
        <authorList>
            <person name="Kallberg Y."/>
            <person name="Tangrot J."/>
            <person name="Rosling A."/>
        </authorList>
    </citation>
    <scope>NUCLEOTIDE SEQUENCE</scope>
    <source>
        <strain evidence="1">CL356</strain>
    </source>
</reference>
<proteinExistence type="predicted"/>
<comment type="caution">
    <text evidence="1">The sequence shown here is derived from an EMBL/GenBank/DDBJ whole genome shotgun (WGS) entry which is preliminary data.</text>
</comment>